<evidence type="ECO:0000313" key="3">
    <source>
        <dbReference type="Proteomes" id="UP000054538"/>
    </source>
</evidence>
<organism evidence="2 3">
    <name type="scientific">Paxillus rubicundulus Ve08.2h10</name>
    <dbReference type="NCBI Taxonomy" id="930991"/>
    <lineage>
        <taxon>Eukaryota</taxon>
        <taxon>Fungi</taxon>
        <taxon>Dikarya</taxon>
        <taxon>Basidiomycota</taxon>
        <taxon>Agaricomycotina</taxon>
        <taxon>Agaricomycetes</taxon>
        <taxon>Agaricomycetidae</taxon>
        <taxon>Boletales</taxon>
        <taxon>Paxilineae</taxon>
        <taxon>Paxillaceae</taxon>
        <taxon>Paxillus</taxon>
    </lineage>
</organism>
<accession>A0A0D0D982</accession>
<dbReference type="EMBL" id="KN827204">
    <property type="protein sequence ID" value="KIK76974.1"/>
    <property type="molecule type" value="Genomic_DNA"/>
</dbReference>
<proteinExistence type="predicted"/>
<dbReference type="Proteomes" id="UP000054538">
    <property type="component" value="Unassembled WGS sequence"/>
</dbReference>
<sequence>MPPDRGLADKQNSGIKGKKLRLTYLFTENADGSKKLPLLIIGKAQKPRAFKNKTGAQLGFYYRNNAKAWMTATLYQEWLSDWDTKLRSEDRKILLLQDNFSGHIVPATLTNIRVINFKPNLTAHVQPNDQGIICCFKAKYCARFINRAIHLYEAGTTPSQIYDIDQLEAMRLADDAWNEVDTTTI</sequence>
<dbReference type="GO" id="GO:0003677">
    <property type="term" value="F:DNA binding"/>
    <property type="evidence" value="ECO:0007669"/>
    <property type="project" value="TreeGrafter"/>
</dbReference>
<evidence type="ECO:0000313" key="2">
    <source>
        <dbReference type="EMBL" id="KIK76974.1"/>
    </source>
</evidence>
<keyword evidence="3" id="KW-1185">Reference proteome</keyword>
<feature type="domain" description="DDE-1" evidence="1">
    <location>
        <begin position="20"/>
        <end position="185"/>
    </location>
</feature>
<dbReference type="OrthoDB" id="162969at2759"/>
<dbReference type="Pfam" id="PF03184">
    <property type="entry name" value="DDE_1"/>
    <property type="match status" value="1"/>
</dbReference>
<dbReference type="AlphaFoldDB" id="A0A0D0D982"/>
<dbReference type="PANTHER" id="PTHR19303:SF73">
    <property type="entry name" value="PROTEIN PDC2"/>
    <property type="match status" value="1"/>
</dbReference>
<name>A0A0D0D982_9AGAM</name>
<reference evidence="3" key="2">
    <citation type="submission" date="2015-01" db="EMBL/GenBank/DDBJ databases">
        <title>Evolutionary Origins and Diversification of the Mycorrhizal Mutualists.</title>
        <authorList>
            <consortium name="DOE Joint Genome Institute"/>
            <consortium name="Mycorrhizal Genomics Consortium"/>
            <person name="Kohler A."/>
            <person name="Kuo A."/>
            <person name="Nagy L.G."/>
            <person name="Floudas D."/>
            <person name="Copeland A."/>
            <person name="Barry K.W."/>
            <person name="Cichocki N."/>
            <person name="Veneault-Fourrey C."/>
            <person name="LaButti K."/>
            <person name="Lindquist E.A."/>
            <person name="Lipzen A."/>
            <person name="Lundell T."/>
            <person name="Morin E."/>
            <person name="Murat C."/>
            <person name="Riley R."/>
            <person name="Ohm R."/>
            <person name="Sun H."/>
            <person name="Tunlid A."/>
            <person name="Henrissat B."/>
            <person name="Grigoriev I.V."/>
            <person name="Hibbett D.S."/>
            <person name="Martin F."/>
        </authorList>
    </citation>
    <scope>NUCLEOTIDE SEQUENCE [LARGE SCALE GENOMIC DNA]</scope>
    <source>
        <strain evidence="3">Ve08.2h10</strain>
    </source>
</reference>
<reference evidence="2 3" key="1">
    <citation type="submission" date="2014-04" db="EMBL/GenBank/DDBJ databases">
        <authorList>
            <consortium name="DOE Joint Genome Institute"/>
            <person name="Kuo A."/>
            <person name="Kohler A."/>
            <person name="Jargeat P."/>
            <person name="Nagy L.G."/>
            <person name="Floudas D."/>
            <person name="Copeland A."/>
            <person name="Barry K.W."/>
            <person name="Cichocki N."/>
            <person name="Veneault-Fourrey C."/>
            <person name="LaButti K."/>
            <person name="Lindquist E.A."/>
            <person name="Lipzen A."/>
            <person name="Lundell T."/>
            <person name="Morin E."/>
            <person name="Murat C."/>
            <person name="Sun H."/>
            <person name="Tunlid A."/>
            <person name="Henrissat B."/>
            <person name="Grigoriev I.V."/>
            <person name="Hibbett D.S."/>
            <person name="Martin F."/>
            <person name="Nordberg H.P."/>
            <person name="Cantor M.N."/>
            <person name="Hua S.X."/>
        </authorList>
    </citation>
    <scope>NUCLEOTIDE SEQUENCE [LARGE SCALE GENOMIC DNA]</scope>
    <source>
        <strain evidence="2 3">Ve08.2h10</strain>
    </source>
</reference>
<protein>
    <recommendedName>
        <fullName evidence="1">DDE-1 domain-containing protein</fullName>
    </recommendedName>
</protein>
<evidence type="ECO:0000259" key="1">
    <source>
        <dbReference type="Pfam" id="PF03184"/>
    </source>
</evidence>
<dbReference type="InParanoid" id="A0A0D0D982"/>
<dbReference type="InterPro" id="IPR004875">
    <property type="entry name" value="DDE_SF_endonuclease_dom"/>
</dbReference>
<dbReference type="PANTHER" id="PTHR19303">
    <property type="entry name" value="TRANSPOSON"/>
    <property type="match status" value="1"/>
</dbReference>
<dbReference type="HOGENOM" id="CLU_018294_2_3_1"/>
<gene>
    <name evidence="2" type="ORF">PAXRUDRAFT_17817</name>
</gene>
<dbReference type="GO" id="GO:0005634">
    <property type="term" value="C:nucleus"/>
    <property type="evidence" value="ECO:0007669"/>
    <property type="project" value="TreeGrafter"/>
</dbReference>
<dbReference type="InterPro" id="IPR050863">
    <property type="entry name" value="CenT-Element_Derived"/>
</dbReference>